<keyword evidence="3" id="KW-1185">Reference proteome</keyword>
<dbReference type="AlphaFoldDB" id="A0A5R9J1M8"/>
<proteinExistence type="predicted"/>
<evidence type="ECO:0000259" key="1">
    <source>
        <dbReference type="Pfam" id="PF06527"/>
    </source>
</evidence>
<evidence type="ECO:0000313" key="2">
    <source>
        <dbReference type="EMBL" id="TLU71544.1"/>
    </source>
</evidence>
<comment type="caution">
    <text evidence="2">The sequence shown here is derived from an EMBL/GenBank/DDBJ whole genome shotgun (WGS) entry which is preliminary data.</text>
</comment>
<sequence>MQYEESRPLRLPLRCAPETDESLTGYILRLALRNHQLKSASFAAAAGVRQLPILYPTAEQIDRLAVMADVPGDVLSSMGAERIRSSTRKKDARLRGFAIPRDWLSIQRRACPICLEESPYHRTVWDIAHVRVCARHSCKLIASCPDCGQRFGWGNSDLRRCSCGTDISRWKSPSGDPAAARWIGGAFFRNGSPPPKLLDGVQLVPAVTAVALLEAAFRSRLVRDLADPLGLQDDIGQAFAYRAFDSDTRRFHQALMHVEDKPSGKPFRIARNGLIRLSILCARTSGLEGVRSVVDAHLKIPVPGRGISE</sequence>
<gene>
    <name evidence="2" type="ORF">FE263_16845</name>
</gene>
<reference evidence="2 3" key="1">
    <citation type="submission" date="2019-05" db="EMBL/GenBank/DDBJ databases">
        <authorList>
            <person name="Pankratov T."/>
            <person name="Grouzdev D."/>
        </authorList>
    </citation>
    <scope>NUCLEOTIDE SEQUENCE [LARGE SCALE GENOMIC DNA]</scope>
    <source>
        <strain evidence="2 3">KEBCLARHB70R</strain>
    </source>
</reference>
<accession>A0A5R9J1M8</accession>
<name>A0A5R9J1M8_9PROT</name>
<dbReference type="Proteomes" id="UP000305654">
    <property type="component" value="Unassembled WGS sequence"/>
</dbReference>
<protein>
    <submittedName>
        <fullName evidence="2">TniQ family protein</fullName>
    </submittedName>
</protein>
<feature type="domain" description="TniQ" evidence="1">
    <location>
        <begin position="12"/>
        <end position="140"/>
    </location>
</feature>
<evidence type="ECO:0000313" key="3">
    <source>
        <dbReference type="Proteomes" id="UP000305654"/>
    </source>
</evidence>
<dbReference type="EMBL" id="VCDI01000006">
    <property type="protein sequence ID" value="TLU71544.1"/>
    <property type="molecule type" value="Genomic_DNA"/>
</dbReference>
<dbReference type="Pfam" id="PF06527">
    <property type="entry name" value="TniQ"/>
    <property type="match status" value="1"/>
</dbReference>
<dbReference type="InterPro" id="IPR009492">
    <property type="entry name" value="TniQ"/>
</dbReference>
<dbReference type="OrthoDB" id="6917259at2"/>
<organism evidence="2 3">
    <name type="scientific">Lichenicoccus roseus</name>
    <dbReference type="NCBI Taxonomy" id="2683649"/>
    <lineage>
        <taxon>Bacteria</taxon>
        <taxon>Pseudomonadati</taxon>
        <taxon>Pseudomonadota</taxon>
        <taxon>Alphaproteobacteria</taxon>
        <taxon>Acetobacterales</taxon>
        <taxon>Acetobacteraceae</taxon>
        <taxon>Lichenicoccus</taxon>
    </lineage>
</organism>